<feature type="region of interest" description="Disordered" evidence="1">
    <location>
        <begin position="319"/>
        <end position="342"/>
    </location>
</feature>
<feature type="region of interest" description="Disordered" evidence="1">
    <location>
        <begin position="1"/>
        <end position="35"/>
    </location>
</feature>
<protein>
    <recommendedName>
        <fullName evidence="4">C2H2-type domain-containing protein</fullName>
    </recommendedName>
</protein>
<feature type="region of interest" description="Disordered" evidence="1">
    <location>
        <begin position="261"/>
        <end position="301"/>
    </location>
</feature>
<comment type="caution">
    <text evidence="2">The sequence shown here is derived from an EMBL/GenBank/DDBJ whole genome shotgun (WGS) entry which is preliminary data.</text>
</comment>
<proteinExistence type="predicted"/>
<dbReference type="EMBL" id="JBANRG010000056">
    <property type="protein sequence ID" value="KAK7442985.1"/>
    <property type="molecule type" value="Genomic_DNA"/>
</dbReference>
<sequence>MIERSVNLNDVSGYPGNSVTSRISAPTAGSSDNPIVVEDYYPPYFFQLDPDTDDSNSSSSFDSESDCSTSSKPFHPDSLLWLSTLDSNIQSRQDLRQAPVSVTATTGNSSGLNNVSIDSSTILQGPQVSPVPDFSLSDASALIADCRPDEVPDIPWKFYARDTPMSVLAKWVSEQKLLRSKGSLERPEENCLGEDGDVSDYEQDHDDGVELDVEEERGEVQSESKILEEYQSHTDFGVERTEQDEEARAETICEDYQPAHIEVEESEYDTARTQTSTRRRKRLSNDSDDEADEYTPTPPRYRPIKRRRVQLPLPFLASKKSMASSASRKSCPVSVPRPRNIQHPNPEELLEQLSQESVVSSWTRCPAAFLGCTHSRGRSLAEFKRHVMSHAYAASQWTCHDCGIKMSRKDALLRHLRDKKCKKI</sequence>
<feature type="compositionally biased region" description="Polar residues" evidence="1">
    <location>
        <begin position="1"/>
        <end position="33"/>
    </location>
</feature>
<feature type="compositionally biased region" description="Acidic residues" evidence="1">
    <location>
        <begin position="191"/>
        <end position="204"/>
    </location>
</feature>
<gene>
    <name evidence="2" type="ORF">VKT23_015929</name>
</gene>
<evidence type="ECO:0008006" key="4">
    <source>
        <dbReference type="Google" id="ProtNLM"/>
    </source>
</evidence>
<evidence type="ECO:0000313" key="2">
    <source>
        <dbReference type="EMBL" id="KAK7442985.1"/>
    </source>
</evidence>
<feature type="compositionally biased region" description="Low complexity" evidence="1">
    <location>
        <begin position="319"/>
        <end position="330"/>
    </location>
</feature>
<evidence type="ECO:0000256" key="1">
    <source>
        <dbReference type="SAM" id="MobiDB-lite"/>
    </source>
</evidence>
<accession>A0ABR1IWD3</accession>
<reference evidence="2 3" key="1">
    <citation type="submission" date="2024-01" db="EMBL/GenBank/DDBJ databases">
        <title>A draft genome for the cacao thread blight pathogen Marasmiellus scandens.</title>
        <authorList>
            <person name="Baruah I.K."/>
            <person name="Leung J."/>
            <person name="Bukari Y."/>
            <person name="Amoako-Attah I."/>
            <person name="Meinhardt L.W."/>
            <person name="Bailey B.A."/>
            <person name="Cohen S.P."/>
        </authorList>
    </citation>
    <scope>NUCLEOTIDE SEQUENCE [LARGE SCALE GENOMIC DNA]</scope>
    <source>
        <strain evidence="2 3">GH-19</strain>
    </source>
</reference>
<keyword evidence="3" id="KW-1185">Reference proteome</keyword>
<feature type="region of interest" description="Disordered" evidence="1">
    <location>
        <begin position="47"/>
        <end position="72"/>
    </location>
</feature>
<name>A0ABR1IWD3_9AGAR</name>
<dbReference type="Proteomes" id="UP001498398">
    <property type="component" value="Unassembled WGS sequence"/>
</dbReference>
<organism evidence="2 3">
    <name type="scientific">Marasmiellus scandens</name>
    <dbReference type="NCBI Taxonomy" id="2682957"/>
    <lineage>
        <taxon>Eukaryota</taxon>
        <taxon>Fungi</taxon>
        <taxon>Dikarya</taxon>
        <taxon>Basidiomycota</taxon>
        <taxon>Agaricomycotina</taxon>
        <taxon>Agaricomycetes</taxon>
        <taxon>Agaricomycetidae</taxon>
        <taxon>Agaricales</taxon>
        <taxon>Marasmiineae</taxon>
        <taxon>Omphalotaceae</taxon>
        <taxon>Marasmiellus</taxon>
    </lineage>
</organism>
<feature type="compositionally biased region" description="Low complexity" evidence="1">
    <location>
        <begin position="55"/>
        <end position="71"/>
    </location>
</feature>
<evidence type="ECO:0000313" key="3">
    <source>
        <dbReference type="Proteomes" id="UP001498398"/>
    </source>
</evidence>
<feature type="region of interest" description="Disordered" evidence="1">
    <location>
        <begin position="183"/>
        <end position="204"/>
    </location>
</feature>